<accession>A0A0E9UN56</accession>
<evidence type="ECO:0000313" key="1">
    <source>
        <dbReference type="EMBL" id="JAH67274.1"/>
    </source>
</evidence>
<dbReference type="AlphaFoldDB" id="A0A0E9UN56"/>
<protein>
    <submittedName>
        <fullName evidence="1">Uncharacterized protein</fullName>
    </submittedName>
</protein>
<reference evidence="1" key="1">
    <citation type="submission" date="2014-11" db="EMBL/GenBank/DDBJ databases">
        <authorList>
            <person name="Amaro Gonzalez C."/>
        </authorList>
    </citation>
    <scope>NUCLEOTIDE SEQUENCE</scope>
</reference>
<dbReference type="EMBL" id="GBXM01041303">
    <property type="protein sequence ID" value="JAH67274.1"/>
    <property type="molecule type" value="Transcribed_RNA"/>
</dbReference>
<name>A0A0E9UN56_ANGAN</name>
<sequence>MLFNEKVTVDHLVLFSVEHVFCFSCRKSLN</sequence>
<proteinExistence type="predicted"/>
<reference evidence="1" key="2">
    <citation type="journal article" date="2015" name="Fish Shellfish Immunol.">
        <title>Early steps in the European eel (Anguilla anguilla)-Vibrio vulnificus interaction in the gills: Role of the RtxA13 toxin.</title>
        <authorList>
            <person name="Callol A."/>
            <person name="Pajuelo D."/>
            <person name="Ebbesson L."/>
            <person name="Teles M."/>
            <person name="MacKenzie S."/>
            <person name="Amaro C."/>
        </authorList>
    </citation>
    <scope>NUCLEOTIDE SEQUENCE</scope>
</reference>
<organism evidence="1">
    <name type="scientific">Anguilla anguilla</name>
    <name type="common">European freshwater eel</name>
    <name type="synonym">Muraena anguilla</name>
    <dbReference type="NCBI Taxonomy" id="7936"/>
    <lineage>
        <taxon>Eukaryota</taxon>
        <taxon>Metazoa</taxon>
        <taxon>Chordata</taxon>
        <taxon>Craniata</taxon>
        <taxon>Vertebrata</taxon>
        <taxon>Euteleostomi</taxon>
        <taxon>Actinopterygii</taxon>
        <taxon>Neopterygii</taxon>
        <taxon>Teleostei</taxon>
        <taxon>Anguilliformes</taxon>
        <taxon>Anguillidae</taxon>
        <taxon>Anguilla</taxon>
    </lineage>
</organism>